<comment type="subcellular location">
    <subcellularLocation>
        <location evidence="1">Cell membrane</location>
        <topology evidence="1">Multi-pass membrane protein</topology>
    </subcellularLocation>
</comment>
<evidence type="ECO:0000313" key="8">
    <source>
        <dbReference type="EMBL" id="KTR96740.1"/>
    </source>
</evidence>
<dbReference type="PANTHER" id="PTHR30213">
    <property type="entry name" value="INNER MEMBRANE PROTEIN YHJD"/>
    <property type="match status" value="1"/>
</dbReference>
<evidence type="ECO:0000256" key="6">
    <source>
        <dbReference type="SAM" id="MobiDB-lite"/>
    </source>
</evidence>
<evidence type="ECO:0000256" key="3">
    <source>
        <dbReference type="ARBA" id="ARBA00022692"/>
    </source>
</evidence>
<keyword evidence="2" id="KW-1003">Cell membrane</keyword>
<evidence type="ECO:0000256" key="4">
    <source>
        <dbReference type="ARBA" id="ARBA00022989"/>
    </source>
</evidence>
<protein>
    <submittedName>
        <fullName evidence="8">Ribonuclease BN</fullName>
    </submittedName>
</protein>
<dbReference type="OrthoDB" id="4987926at2"/>
<dbReference type="GO" id="GO:0005886">
    <property type="term" value="C:plasma membrane"/>
    <property type="evidence" value="ECO:0007669"/>
    <property type="project" value="UniProtKB-SubCell"/>
</dbReference>
<dbReference type="EMBL" id="LDRT01000003">
    <property type="protein sequence ID" value="KTR96740.1"/>
    <property type="molecule type" value="Genomic_DNA"/>
</dbReference>
<dbReference type="InterPro" id="IPR017039">
    <property type="entry name" value="Virul_fac_BrkB"/>
</dbReference>
<sequence length="354" mass="36701">MADLIRRVTAWALSLRLVRAFLVYSGARGPMLADSVTYRTLFSLFAAVLIGFSFAALWLSGNPAGLDALVRSVNGVVPGLVGENGLIDVRDIDAPGGLTIAGIAGTLGLVGAAIGAIGSLRSALRQIAGVTTDDTFIVWVLLRNLALALGIGVALVAAAAVTFLATAGLTFIRELLGVSADSWITAFLTWLLSTAIVLVLDAAAIAAAFALLAGVRTRKSTLIRGALLGGVGLVVLQQLSGLFVGGASSNPLLATFASLIALLLWLNLSSQVILIAGAWITVATEEDHDRVRAKYGATTMIQFRVRRAEKAVRSATSELEAARDAEAKERETLAQNDPAAAAREADADKAASRG</sequence>
<feature type="transmembrane region" description="Helical" evidence="7">
    <location>
        <begin position="36"/>
        <end position="59"/>
    </location>
</feature>
<feature type="transmembrane region" description="Helical" evidence="7">
    <location>
        <begin position="256"/>
        <end position="282"/>
    </location>
</feature>
<evidence type="ECO:0000256" key="2">
    <source>
        <dbReference type="ARBA" id="ARBA00022475"/>
    </source>
</evidence>
<feature type="transmembrane region" description="Helical" evidence="7">
    <location>
        <begin position="225"/>
        <end position="244"/>
    </location>
</feature>
<evidence type="ECO:0000256" key="1">
    <source>
        <dbReference type="ARBA" id="ARBA00004651"/>
    </source>
</evidence>
<proteinExistence type="predicted"/>
<dbReference type="AlphaFoldDB" id="A0A147F1L9"/>
<comment type="caution">
    <text evidence="8">The sequence shown here is derived from an EMBL/GenBank/DDBJ whole genome shotgun (WGS) entry which is preliminary data.</text>
</comment>
<feature type="compositionally biased region" description="Basic and acidic residues" evidence="6">
    <location>
        <begin position="343"/>
        <end position="354"/>
    </location>
</feature>
<feature type="region of interest" description="Disordered" evidence="6">
    <location>
        <begin position="319"/>
        <end position="354"/>
    </location>
</feature>
<dbReference type="Pfam" id="PF03631">
    <property type="entry name" value="Virul_fac_BrkB"/>
    <property type="match status" value="1"/>
</dbReference>
<dbReference type="PATRIC" id="fig|2033.6.peg.2069"/>
<reference evidence="8 9" key="1">
    <citation type="journal article" date="2016" name="Front. Microbiol.">
        <title>Genomic Resource of Rice Seed Associated Bacteria.</title>
        <authorList>
            <person name="Midha S."/>
            <person name="Bansal K."/>
            <person name="Sharma S."/>
            <person name="Kumar N."/>
            <person name="Patil P.P."/>
            <person name="Chaudhry V."/>
            <person name="Patil P.B."/>
        </authorList>
    </citation>
    <scope>NUCLEOTIDE SEQUENCE [LARGE SCALE GENOMIC DNA]</scope>
    <source>
        <strain evidence="8 9">NS220</strain>
    </source>
</reference>
<feature type="transmembrane region" description="Helical" evidence="7">
    <location>
        <begin position="145"/>
        <end position="172"/>
    </location>
</feature>
<evidence type="ECO:0000313" key="9">
    <source>
        <dbReference type="Proteomes" id="UP000075025"/>
    </source>
</evidence>
<organism evidence="8 9">
    <name type="scientific">Microbacterium testaceum</name>
    <name type="common">Aureobacterium testaceum</name>
    <name type="synonym">Brevibacterium testaceum</name>
    <dbReference type="NCBI Taxonomy" id="2033"/>
    <lineage>
        <taxon>Bacteria</taxon>
        <taxon>Bacillati</taxon>
        <taxon>Actinomycetota</taxon>
        <taxon>Actinomycetes</taxon>
        <taxon>Micrococcales</taxon>
        <taxon>Microbacteriaceae</taxon>
        <taxon>Microbacterium</taxon>
    </lineage>
</organism>
<keyword evidence="3 7" id="KW-0812">Transmembrane</keyword>
<gene>
    <name evidence="8" type="ORF">NS220_00710</name>
</gene>
<accession>A0A147F1L9</accession>
<dbReference type="RefSeq" id="WP_058622201.1">
    <property type="nucleotide sequence ID" value="NZ_LDRT01000003.1"/>
</dbReference>
<feature type="compositionally biased region" description="Basic and acidic residues" evidence="6">
    <location>
        <begin position="320"/>
        <end position="332"/>
    </location>
</feature>
<dbReference type="PANTHER" id="PTHR30213:SF1">
    <property type="entry name" value="INNER MEMBRANE PROTEIN YHJD"/>
    <property type="match status" value="1"/>
</dbReference>
<keyword evidence="5 7" id="KW-0472">Membrane</keyword>
<evidence type="ECO:0000256" key="5">
    <source>
        <dbReference type="ARBA" id="ARBA00023136"/>
    </source>
</evidence>
<feature type="transmembrane region" description="Helical" evidence="7">
    <location>
        <begin position="184"/>
        <end position="213"/>
    </location>
</feature>
<dbReference type="Proteomes" id="UP000075025">
    <property type="component" value="Unassembled WGS sequence"/>
</dbReference>
<evidence type="ECO:0000256" key="7">
    <source>
        <dbReference type="SAM" id="Phobius"/>
    </source>
</evidence>
<keyword evidence="4 7" id="KW-1133">Transmembrane helix</keyword>
<name>A0A147F1L9_MICTE</name>